<feature type="region of interest" description="Disordered" evidence="1">
    <location>
        <begin position="102"/>
        <end position="130"/>
    </location>
</feature>
<accession>V5ICR5</accession>
<feature type="compositionally biased region" description="Basic and acidic residues" evidence="1">
    <location>
        <begin position="111"/>
        <end position="130"/>
    </location>
</feature>
<dbReference type="AlphaFoldDB" id="V5ICR5"/>
<evidence type="ECO:0000256" key="1">
    <source>
        <dbReference type="SAM" id="MobiDB-lite"/>
    </source>
</evidence>
<evidence type="ECO:0000313" key="2">
    <source>
        <dbReference type="EMBL" id="JAB71241.1"/>
    </source>
</evidence>
<reference evidence="2" key="1">
    <citation type="journal article" date="2015" name="Sci. Rep.">
        <title>Tissue- and time-dependent transcription in Ixodes ricinus salivary glands and midguts when blood feeding on the vertebrate host.</title>
        <authorList>
            <person name="Kotsyfakis M."/>
            <person name="Schwarz A."/>
            <person name="Erhart J."/>
            <person name="Ribeiro J.M."/>
        </authorList>
    </citation>
    <scope>NUCLEOTIDE SEQUENCE</scope>
    <source>
        <tissue evidence="2">Salivary gland and midgut</tissue>
    </source>
</reference>
<dbReference type="EMBL" id="GANP01013227">
    <property type="protein sequence ID" value="JAB71241.1"/>
    <property type="molecule type" value="mRNA"/>
</dbReference>
<sequence>MRHLSLWGATCTYNMATTPATHQANPYGKCCSTEHLRIKIKPPIQWKEKIILTSMRCTANQVATYSRSPLLQGGCDFWLNQSLLADVLKHANNLTQSIDAEAPKVTSAEGRNGDENKANTEKKNNEEKRNEAKKYAEALFKSLPTACRYAFIASCGYPQVMMYDKAKM</sequence>
<name>V5ICR5_IXORI</name>
<protein>
    <submittedName>
        <fullName evidence="2">Putative lipocalin</fullName>
    </submittedName>
</protein>
<proteinExistence type="evidence at transcript level"/>
<organism evidence="2">
    <name type="scientific">Ixodes ricinus</name>
    <name type="common">Common tick</name>
    <name type="synonym">Acarus ricinus</name>
    <dbReference type="NCBI Taxonomy" id="34613"/>
    <lineage>
        <taxon>Eukaryota</taxon>
        <taxon>Metazoa</taxon>
        <taxon>Ecdysozoa</taxon>
        <taxon>Arthropoda</taxon>
        <taxon>Chelicerata</taxon>
        <taxon>Arachnida</taxon>
        <taxon>Acari</taxon>
        <taxon>Parasitiformes</taxon>
        <taxon>Ixodida</taxon>
        <taxon>Ixodoidea</taxon>
        <taxon>Ixodidae</taxon>
        <taxon>Ixodinae</taxon>
        <taxon>Ixodes</taxon>
    </lineage>
</organism>